<feature type="compositionally biased region" description="Basic and acidic residues" evidence="1">
    <location>
        <begin position="1"/>
        <end position="10"/>
    </location>
</feature>
<feature type="region of interest" description="Disordered" evidence="1">
    <location>
        <begin position="1"/>
        <end position="34"/>
    </location>
</feature>
<evidence type="ECO:0000313" key="2">
    <source>
        <dbReference type="EMBL" id="WFS25762.1"/>
    </source>
</evidence>
<evidence type="ECO:0000313" key="3">
    <source>
        <dbReference type="Proteomes" id="UP000318939"/>
    </source>
</evidence>
<protein>
    <submittedName>
        <fullName evidence="2">Uncharacterized protein</fullName>
    </submittedName>
</protein>
<dbReference type="RefSeq" id="WP_142831732.1">
    <property type="nucleotide sequence ID" value="NZ_CP117268.1"/>
</dbReference>
<name>A0ABY8IRD6_9HYPH</name>
<reference evidence="2 3" key="1">
    <citation type="journal article" date="2019" name="Phytopathology">
        <title>A Novel Group of Rhizobium tumorigenes-Like Agrobacteria Associated with Crown Gall Disease of Rhododendron and Blueberry.</title>
        <authorList>
            <person name="Kuzmanovic N."/>
            <person name="Behrens P."/>
            <person name="Idczak E."/>
            <person name="Wagner S."/>
            <person name="Gotz M."/>
            <person name="Sproer C."/>
            <person name="Bunk B."/>
            <person name="Overmann J."/>
            <person name="Smalla K."/>
        </authorList>
    </citation>
    <scope>NUCLEOTIDE SEQUENCE [LARGE SCALE GENOMIC DNA]</scope>
    <source>
        <strain evidence="3">rho-6.2</strain>
    </source>
</reference>
<keyword evidence="2" id="KW-0614">Plasmid</keyword>
<keyword evidence="3" id="KW-1185">Reference proteome</keyword>
<dbReference type="Proteomes" id="UP000318939">
    <property type="component" value="Plasmid unnamed1"/>
</dbReference>
<evidence type="ECO:0000256" key="1">
    <source>
        <dbReference type="SAM" id="MobiDB-lite"/>
    </source>
</evidence>
<accession>A0ABY8IRD6</accession>
<gene>
    <name evidence="2" type="ORF">PR018_19575</name>
</gene>
<proteinExistence type="predicted"/>
<geneLocation type="plasmid" evidence="2 3">
    <name>unnamed1</name>
</geneLocation>
<reference evidence="2 3" key="2">
    <citation type="journal article" date="2023" name="MicrobiologyOpen">
        <title>Genomics of the tumorigenes clade of the family Rhizobiaceae and description of Rhizobium rhododendri sp. nov.</title>
        <authorList>
            <person name="Kuzmanovic N."/>
            <person name="diCenzo G.C."/>
            <person name="Bunk B."/>
            <person name="Sproeer C."/>
            <person name="Fruehling A."/>
            <person name="Neumann-Schaal M."/>
            <person name="Overmann J."/>
            <person name="Smalla K."/>
        </authorList>
    </citation>
    <scope>NUCLEOTIDE SEQUENCE [LARGE SCALE GENOMIC DNA]</scope>
    <source>
        <strain evidence="3">rho-6.2</strain>
        <plasmid evidence="2 3">unnamed1</plasmid>
    </source>
</reference>
<sequence>MPPADDDARSGPRVPFGRDSVRPAPKPASGPMIPFGAARVPRTLDDGPRIVGGGIVRLRISCSIDELRTLDPAVSDPVLRQAKRVVDAVNFDDHEFDDVVRFGAPLQEEHGRLAEDQLALAGDARLEEAKRLSSDLLAQLSQLNPASLFDRDRGLIGGMKAALSRSAELERFQQRSAAVLQTARQIKERGQEFDEFERRANLLMKRWITLGVGLDAHLLAGRFLTRHISEHLLPDPEAAVHRLSQKDALETRLASLASTASSVALGGRVLQAIISTIGGARTFGQDMVDSDLPVWQTACAAALIARSEGRSFDTSPIRSLYEKLVNTLTRRHGT</sequence>
<organism evidence="2 3">
    <name type="scientific">Rhizobium rhododendri</name>
    <dbReference type="NCBI Taxonomy" id="2506430"/>
    <lineage>
        <taxon>Bacteria</taxon>
        <taxon>Pseudomonadati</taxon>
        <taxon>Pseudomonadota</taxon>
        <taxon>Alphaproteobacteria</taxon>
        <taxon>Hyphomicrobiales</taxon>
        <taxon>Rhizobiaceae</taxon>
        <taxon>Rhizobium/Agrobacterium group</taxon>
        <taxon>Rhizobium</taxon>
    </lineage>
</organism>
<dbReference type="EMBL" id="CP117268">
    <property type="protein sequence ID" value="WFS25762.1"/>
    <property type="molecule type" value="Genomic_DNA"/>
</dbReference>